<feature type="domain" description="AMP-dependent synthetase/ligase" evidence="1">
    <location>
        <begin position="33"/>
        <end position="409"/>
    </location>
</feature>
<accession>A0A7C9J4Z9</accession>
<name>A0A7C9J4Z9_9BURK</name>
<proteinExistence type="predicted"/>
<dbReference type="RefSeq" id="WP_161126387.1">
    <property type="nucleotide sequence ID" value="NZ_VYSB01000033.1"/>
</dbReference>
<sequence length="618" mass="66636">MTAAIAAPIDIARLESQPYESYQPHRSVLEALEQATRDWPERTALTYIEAPDPERPARRWSYAEFATEVRRAANLFRQLSDGKPARVATLLPNIPQAWFTLLGAETAGVLCPVNYQLDAEHVAELVHATGANILVALGPHPELDIWSRVTEISRRCPLLKQVLVVGAADGAQDFDAALARMRGDRLEFEVPLERDRLAALFHTGGTTGRPKLAQHTHGNQLHVALGATQMYGMGHEDVMLNGFPLFHVAGSFVYGLSTLMAGAELVLPTLLGMRNKAFVARYWDFVARHRITLLAGVPTVMSGLMAGPLPAPGQAARVRAMLTGGSPLPDEVAAGFERQFSIPVRNILGMTECAGVISIEPVAGVRVPGSCGLPLPYTRVRSIDGAGQPLPAGATGVLCVQGPAVGPGYTEAERNAGTFHDGWLITGDIGHVDHDGRVFITGRAKDVIVRGGHNIDPHLIEDALMRHPAVLMAAAVGEPDEYAGELPVAYVVLKDGADIEPAELLRFTQQYIPERPAFPKRIERVAALPQTAIGKIYKPALRQAAIGRGLRERLEHAGLSEQAQVEVRDEAGVTTVIFMLQPHASPAASPQALAEAVRRIMAPFALRYRIEAGLATIS</sequence>
<evidence type="ECO:0000313" key="4">
    <source>
        <dbReference type="Proteomes" id="UP000481947"/>
    </source>
</evidence>
<evidence type="ECO:0000259" key="2">
    <source>
        <dbReference type="Pfam" id="PF13193"/>
    </source>
</evidence>
<reference evidence="3 4" key="1">
    <citation type="submission" date="2019-09" db="EMBL/GenBank/DDBJ databases">
        <title>Identification of Malikia spinosa a prominent benzene-, toluene-, and ethylbenzene-degrading bacterium: enrichment, isolation and whole genome sequencing.</title>
        <authorList>
            <person name="Tancsics A."/>
            <person name="Revesz F."/>
            <person name="Kriszt B."/>
        </authorList>
    </citation>
    <scope>NUCLEOTIDE SEQUENCE [LARGE SCALE GENOMIC DNA]</scope>
    <source>
        <strain evidence="3 4">AB6</strain>
    </source>
</reference>
<gene>
    <name evidence="3" type="ORF">F5985_17630</name>
</gene>
<dbReference type="GO" id="GO:0016878">
    <property type="term" value="F:acid-thiol ligase activity"/>
    <property type="evidence" value="ECO:0007669"/>
    <property type="project" value="UniProtKB-ARBA"/>
</dbReference>
<dbReference type="Gene3D" id="3.40.50.12780">
    <property type="entry name" value="N-terminal domain of ligase-like"/>
    <property type="match status" value="1"/>
</dbReference>
<dbReference type="InterPro" id="IPR042099">
    <property type="entry name" value="ANL_N_sf"/>
</dbReference>
<evidence type="ECO:0000259" key="1">
    <source>
        <dbReference type="Pfam" id="PF00501"/>
    </source>
</evidence>
<dbReference type="Proteomes" id="UP000481947">
    <property type="component" value="Unassembled WGS sequence"/>
</dbReference>
<dbReference type="EMBL" id="VYSB01000033">
    <property type="protein sequence ID" value="MYZ53895.1"/>
    <property type="molecule type" value="Genomic_DNA"/>
</dbReference>
<dbReference type="Pfam" id="PF13193">
    <property type="entry name" value="AMP-binding_C"/>
    <property type="match status" value="1"/>
</dbReference>
<dbReference type="InterPro" id="IPR025110">
    <property type="entry name" value="AMP-bd_C"/>
</dbReference>
<evidence type="ECO:0000313" key="3">
    <source>
        <dbReference type="EMBL" id="MYZ53895.1"/>
    </source>
</evidence>
<dbReference type="InterPro" id="IPR045851">
    <property type="entry name" value="AMP-bd_C_sf"/>
</dbReference>
<dbReference type="InterPro" id="IPR000873">
    <property type="entry name" value="AMP-dep_synth/lig_dom"/>
</dbReference>
<dbReference type="AlphaFoldDB" id="A0A7C9J4Z9"/>
<dbReference type="Gene3D" id="3.30.300.30">
    <property type="match status" value="1"/>
</dbReference>
<dbReference type="PROSITE" id="PS00455">
    <property type="entry name" value="AMP_BINDING"/>
    <property type="match status" value="1"/>
</dbReference>
<protein>
    <submittedName>
        <fullName evidence="3">AMP-binding protein</fullName>
    </submittedName>
</protein>
<feature type="domain" description="AMP-binding enzyme C-terminal" evidence="2">
    <location>
        <begin position="460"/>
        <end position="535"/>
    </location>
</feature>
<dbReference type="InterPro" id="IPR020845">
    <property type="entry name" value="AMP-binding_CS"/>
</dbReference>
<organism evidence="3 4">
    <name type="scientific">Malikia spinosa</name>
    <dbReference type="NCBI Taxonomy" id="86180"/>
    <lineage>
        <taxon>Bacteria</taxon>
        <taxon>Pseudomonadati</taxon>
        <taxon>Pseudomonadota</taxon>
        <taxon>Betaproteobacteria</taxon>
        <taxon>Burkholderiales</taxon>
        <taxon>Comamonadaceae</taxon>
        <taxon>Malikia</taxon>
    </lineage>
</organism>
<dbReference type="PANTHER" id="PTHR43767">
    <property type="entry name" value="LONG-CHAIN-FATTY-ACID--COA LIGASE"/>
    <property type="match status" value="1"/>
</dbReference>
<dbReference type="PANTHER" id="PTHR43767:SF1">
    <property type="entry name" value="NONRIBOSOMAL PEPTIDE SYNTHASE PES1 (EUROFUNG)-RELATED"/>
    <property type="match status" value="1"/>
</dbReference>
<dbReference type="Pfam" id="PF00501">
    <property type="entry name" value="AMP-binding"/>
    <property type="match status" value="1"/>
</dbReference>
<dbReference type="SUPFAM" id="SSF56801">
    <property type="entry name" value="Acetyl-CoA synthetase-like"/>
    <property type="match status" value="1"/>
</dbReference>
<comment type="caution">
    <text evidence="3">The sequence shown here is derived from an EMBL/GenBank/DDBJ whole genome shotgun (WGS) entry which is preliminary data.</text>
</comment>
<dbReference type="InterPro" id="IPR050237">
    <property type="entry name" value="ATP-dep_AMP-bd_enzyme"/>
</dbReference>